<dbReference type="InterPro" id="IPR002347">
    <property type="entry name" value="SDR_fam"/>
</dbReference>
<feature type="domain" description="Ketoreductase" evidence="3">
    <location>
        <begin position="7"/>
        <end position="181"/>
    </location>
</feature>
<evidence type="ECO:0000313" key="5">
    <source>
        <dbReference type="Proteomes" id="UP000289546"/>
    </source>
</evidence>
<dbReference type="NCBIfam" id="NF005559">
    <property type="entry name" value="PRK07231.1"/>
    <property type="match status" value="1"/>
</dbReference>
<evidence type="ECO:0000259" key="3">
    <source>
        <dbReference type="SMART" id="SM00822"/>
    </source>
</evidence>
<dbReference type="PRINTS" id="PR00080">
    <property type="entry name" value="SDRFAMILY"/>
</dbReference>
<dbReference type="PANTHER" id="PTHR42760:SF133">
    <property type="entry name" value="3-OXOACYL-[ACYL-CARRIER-PROTEIN] REDUCTASE"/>
    <property type="match status" value="1"/>
</dbReference>
<evidence type="ECO:0000256" key="2">
    <source>
        <dbReference type="ARBA" id="ARBA00023002"/>
    </source>
</evidence>
<dbReference type="GO" id="GO:0016616">
    <property type="term" value="F:oxidoreductase activity, acting on the CH-OH group of donors, NAD or NADP as acceptor"/>
    <property type="evidence" value="ECO:0007669"/>
    <property type="project" value="UniProtKB-ARBA"/>
</dbReference>
<dbReference type="SUPFAM" id="SSF51735">
    <property type="entry name" value="NAD(P)-binding Rossmann-fold domains"/>
    <property type="match status" value="1"/>
</dbReference>
<dbReference type="GO" id="GO:0048038">
    <property type="term" value="F:quinone binding"/>
    <property type="evidence" value="ECO:0007669"/>
    <property type="project" value="TreeGrafter"/>
</dbReference>
<dbReference type="Pfam" id="PF13561">
    <property type="entry name" value="adh_short_C2"/>
    <property type="match status" value="1"/>
</dbReference>
<protein>
    <submittedName>
        <fullName evidence="4">Oxidoreductase</fullName>
    </submittedName>
</protein>
<dbReference type="FunFam" id="3.40.50.720:FF:000084">
    <property type="entry name" value="Short-chain dehydrogenase reductase"/>
    <property type="match status" value="1"/>
</dbReference>
<dbReference type="Gene3D" id="3.40.50.720">
    <property type="entry name" value="NAD(P)-binding Rossmann-like Domain"/>
    <property type="match status" value="1"/>
</dbReference>
<evidence type="ECO:0000313" key="4">
    <source>
        <dbReference type="EMBL" id="RXH26314.1"/>
    </source>
</evidence>
<evidence type="ECO:0000256" key="1">
    <source>
        <dbReference type="ARBA" id="ARBA00006484"/>
    </source>
</evidence>
<dbReference type="PANTHER" id="PTHR42760">
    <property type="entry name" value="SHORT-CHAIN DEHYDROGENASES/REDUCTASES FAMILY MEMBER"/>
    <property type="match status" value="1"/>
</dbReference>
<dbReference type="EMBL" id="LBJQ01000082">
    <property type="protein sequence ID" value="RXH26314.1"/>
    <property type="molecule type" value="Genomic_DNA"/>
</dbReference>
<sequence>MRKLQGKVAVITGGSSGIGLATAHRFAKEGAYVYITGRRQSELKQAVHLIGHDVTAVPGDVQSLDDLTRLYARIGKEKGGIDVLVANAGFIAPERLVDVTEANFDKTFGINVRGLLLTVQKALSLIRDGGSIIVISSIAAFKGIPGYTAYSATKASVRSFVRTWTAELKDRGIRVNAISPGPVDTPIIDSQAATKEGADAIRANFVRAVPLNRLGSPEEIAAAALFLASDESSYVAGVDLVVDGGMSAL</sequence>
<proteinExistence type="inferred from homology"/>
<dbReference type="InterPro" id="IPR036291">
    <property type="entry name" value="NAD(P)-bd_dom_sf"/>
</dbReference>
<name>A0A4V1L1U4_9BRAD</name>
<dbReference type="OrthoDB" id="9803333at2"/>
<organism evidence="4 5">
    <name type="scientific">Bradyrhizobium nanningense</name>
    <dbReference type="NCBI Taxonomy" id="1325118"/>
    <lineage>
        <taxon>Bacteria</taxon>
        <taxon>Pseudomonadati</taxon>
        <taxon>Pseudomonadota</taxon>
        <taxon>Alphaproteobacteria</taxon>
        <taxon>Hyphomicrobiales</taxon>
        <taxon>Nitrobacteraceae</taxon>
        <taxon>Bradyrhizobium</taxon>
    </lineage>
</organism>
<dbReference type="SMART" id="SM00822">
    <property type="entry name" value="PKS_KR"/>
    <property type="match status" value="1"/>
</dbReference>
<dbReference type="GO" id="GO:0006633">
    <property type="term" value="P:fatty acid biosynthetic process"/>
    <property type="evidence" value="ECO:0007669"/>
    <property type="project" value="TreeGrafter"/>
</dbReference>
<keyword evidence="5" id="KW-1185">Reference proteome</keyword>
<comment type="similarity">
    <text evidence="1">Belongs to the short-chain dehydrogenases/reductases (SDR) family.</text>
</comment>
<keyword evidence="2" id="KW-0560">Oxidoreductase</keyword>
<dbReference type="PRINTS" id="PR00081">
    <property type="entry name" value="GDHRDH"/>
</dbReference>
<reference evidence="4 5" key="1">
    <citation type="submission" date="2015-04" db="EMBL/GenBank/DDBJ databases">
        <title>Comparative genomics of rhizobia nodulating Arachis hypogaea in China.</title>
        <authorList>
            <person name="Li Y."/>
        </authorList>
    </citation>
    <scope>NUCLEOTIDE SEQUENCE [LARGE SCALE GENOMIC DNA]</scope>
    <source>
        <strain evidence="4 5">CCBAU 51757</strain>
    </source>
</reference>
<comment type="caution">
    <text evidence="4">The sequence shown here is derived from an EMBL/GenBank/DDBJ whole genome shotgun (WGS) entry which is preliminary data.</text>
</comment>
<dbReference type="AlphaFoldDB" id="A0A4V1L1U4"/>
<gene>
    <name evidence="4" type="ORF">XH99_20455</name>
</gene>
<dbReference type="CDD" id="cd05233">
    <property type="entry name" value="SDR_c"/>
    <property type="match status" value="1"/>
</dbReference>
<dbReference type="InterPro" id="IPR057326">
    <property type="entry name" value="KR_dom"/>
</dbReference>
<accession>A0A4V1L1U4</accession>
<dbReference type="Proteomes" id="UP000289546">
    <property type="component" value="Unassembled WGS sequence"/>
</dbReference>
<dbReference type="RefSeq" id="WP_128919725.1">
    <property type="nucleotide sequence ID" value="NZ_LBJC01000027.1"/>
</dbReference>